<dbReference type="GeneID" id="70184337"/>
<evidence type="ECO:0000313" key="2">
    <source>
        <dbReference type="EMBL" id="KAH7026173.1"/>
    </source>
</evidence>
<organism evidence="2 3">
    <name type="scientific">Microdochium trichocladiopsis</name>
    <dbReference type="NCBI Taxonomy" id="1682393"/>
    <lineage>
        <taxon>Eukaryota</taxon>
        <taxon>Fungi</taxon>
        <taxon>Dikarya</taxon>
        <taxon>Ascomycota</taxon>
        <taxon>Pezizomycotina</taxon>
        <taxon>Sordariomycetes</taxon>
        <taxon>Xylariomycetidae</taxon>
        <taxon>Xylariales</taxon>
        <taxon>Microdochiaceae</taxon>
        <taxon>Microdochium</taxon>
    </lineage>
</organism>
<proteinExistence type="predicted"/>
<feature type="signal peptide" evidence="1">
    <location>
        <begin position="1"/>
        <end position="23"/>
    </location>
</feature>
<reference evidence="2" key="1">
    <citation type="journal article" date="2021" name="Nat. Commun.">
        <title>Genetic determinants of endophytism in the Arabidopsis root mycobiome.</title>
        <authorList>
            <person name="Mesny F."/>
            <person name="Miyauchi S."/>
            <person name="Thiergart T."/>
            <person name="Pickel B."/>
            <person name="Atanasova L."/>
            <person name="Karlsson M."/>
            <person name="Huettel B."/>
            <person name="Barry K.W."/>
            <person name="Haridas S."/>
            <person name="Chen C."/>
            <person name="Bauer D."/>
            <person name="Andreopoulos W."/>
            <person name="Pangilinan J."/>
            <person name="LaButti K."/>
            <person name="Riley R."/>
            <person name="Lipzen A."/>
            <person name="Clum A."/>
            <person name="Drula E."/>
            <person name="Henrissat B."/>
            <person name="Kohler A."/>
            <person name="Grigoriev I.V."/>
            <person name="Martin F.M."/>
            <person name="Hacquard S."/>
        </authorList>
    </citation>
    <scope>NUCLEOTIDE SEQUENCE</scope>
    <source>
        <strain evidence="2">MPI-CAGE-CH-0230</strain>
    </source>
</reference>
<keyword evidence="1" id="KW-0732">Signal</keyword>
<dbReference type="OrthoDB" id="10555521at2759"/>
<dbReference type="RefSeq" id="XP_046009390.1">
    <property type="nucleotide sequence ID" value="XM_046154791.1"/>
</dbReference>
<protein>
    <submittedName>
        <fullName evidence="2">Uncharacterized protein</fullName>
    </submittedName>
</protein>
<accession>A0A9P9BMD8</accession>
<dbReference type="AlphaFoldDB" id="A0A9P9BMD8"/>
<dbReference type="Proteomes" id="UP000756346">
    <property type="component" value="Unassembled WGS sequence"/>
</dbReference>
<sequence length="202" mass="22671">MQLHNLVLIIATILAGSTSHVAAAVVSMEQQSKHHDGSKRGLSITPKRTTTMTTMSSHLDSETQLASPQARDVDGVDDFYREIGRLSSSTQCFPEARLMDEGDTDLTIQDLRSWAYRIKHGEQHFQHGEIEGFVCTTRADLTYDLRHVERAVYEMDLLCGPYVSSQFNYLDLNLVVAKGTGTHKPSRNCKDLQVAKLDLDFR</sequence>
<comment type="caution">
    <text evidence="2">The sequence shown here is derived from an EMBL/GenBank/DDBJ whole genome shotgun (WGS) entry which is preliminary data.</text>
</comment>
<dbReference type="EMBL" id="JAGTJQ010000008">
    <property type="protein sequence ID" value="KAH7026173.1"/>
    <property type="molecule type" value="Genomic_DNA"/>
</dbReference>
<keyword evidence="3" id="KW-1185">Reference proteome</keyword>
<name>A0A9P9BMD8_9PEZI</name>
<evidence type="ECO:0000313" key="3">
    <source>
        <dbReference type="Proteomes" id="UP000756346"/>
    </source>
</evidence>
<evidence type="ECO:0000256" key="1">
    <source>
        <dbReference type="SAM" id="SignalP"/>
    </source>
</evidence>
<feature type="chain" id="PRO_5040184362" evidence="1">
    <location>
        <begin position="24"/>
        <end position="202"/>
    </location>
</feature>
<gene>
    <name evidence="2" type="ORF">B0I36DRAFT_330048</name>
</gene>